<dbReference type="Proteomes" id="UP000193411">
    <property type="component" value="Unassembled WGS sequence"/>
</dbReference>
<dbReference type="OrthoDB" id="27237at2759"/>
<dbReference type="EMBL" id="MCFL01000011">
    <property type="protein sequence ID" value="ORZ37659.1"/>
    <property type="molecule type" value="Genomic_DNA"/>
</dbReference>
<dbReference type="PANTHER" id="PTHR13060">
    <property type="entry name" value="SGT1 PROTEIN HSGT1 SUPPRESSOR OF GCR2"/>
    <property type="match status" value="1"/>
</dbReference>
<dbReference type="GO" id="GO:0005634">
    <property type="term" value="C:nucleus"/>
    <property type="evidence" value="ECO:0007669"/>
    <property type="project" value="TreeGrafter"/>
</dbReference>
<dbReference type="PANTHER" id="PTHR13060:SF0">
    <property type="entry name" value="PROTEIN ECDYSONELESS HOMOLOG"/>
    <property type="match status" value="1"/>
</dbReference>
<accession>A0A1Y2HT02</accession>
<evidence type="ECO:0000313" key="2">
    <source>
        <dbReference type="Proteomes" id="UP000193411"/>
    </source>
</evidence>
<name>A0A1Y2HT02_9FUNG</name>
<gene>
    <name evidence="1" type="ORF">BCR44DRAFT_59026</name>
</gene>
<comment type="caution">
    <text evidence="1">The sequence shown here is derived from an EMBL/GenBank/DDBJ whole genome shotgun (WGS) entry which is preliminary data.</text>
</comment>
<dbReference type="AlphaFoldDB" id="A0A1Y2HT02"/>
<proteinExistence type="predicted"/>
<organism evidence="1 2">
    <name type="scientific">Catenaria anguillulae PL171</name>
    <dbReference type="NCBI Taxonomy" id="765915"/>
    <lineage>
        <taxon>Eukaryota</taxon>
        <taxon>Fungi</taxon>
        <taxon>Fungi incertae sedis</taxon>
        <taxon>Blastocladiomycota</taxon>
        <taxon>Blastocladiomycetes</taxon>
        <taxon>Blastocladiales</taxon>
        <taxon>Catenariaceae</taxon>
        <taxon>Catenaria</taxon>
    </lineage>
</organism>
<keyword evidence="2" id="KW-1185">Reference proteome</keyword>
<dbReference type="Pfam" id="PF07093">
    <property type="entry name" value="SGT1"/>
    <property type="match status" value="1"/>
</dbReference>
<dbReference type="STRING" id="765915.A0A1Y2HT02"/>
<sequence>CAALTANHIWSSGHPLVIAPKPPALTDCSSAKSHLLASATLAVAECIDDEWFALWVLKSLTRQFAPHLALTASDADGQFVLIEVAEHLPSWVDPDSVEHRVWWVGGELMLIPPSVVAHLGTEEDAAAVVLNHASQRNQALLAAPTAVRKHLDDTFRTIEYSHALDTSSPTPAYDPVPTRLPSTRHHHTYMYLPPLAAHLLSRPSACNPISSDQLVAFAIHAVHTRDPVSMRKSRDMPLVMPAAALAPRSSTKWVKAPLRLTRYLYALLDSTRVDPIPPTLASGFPAHVPPSPMATESRHVEARRWHNGAKLALGLEMMLCDSTTVAAAGVDEWTKARSKIVDWIKSPEASDLANVQMWDTSQMVKEVEDADDWMQVTDEDLERWSQVQGKGKRMDVDEVVKAVNAFGEGESGLDGIATSAAAADEPDQDKESDDDELLFDPDKFDSLFEQREHVVRPDLDDDVDSDSELDETMAENLPGFQGDAAQAGGEDCDNVDEVQALANLLASLEGQEGRMGPAAGLLAHLGIPFVNGDDGCGDSEDDN</sequence>
<protein>
    <submittedName>
        <fullName evidence="1">SGT1 protein-domain-containing protein</fullName>
    </submittedName>
</protein>
<dbReference type="InterPro" id="IPR010770">
    <property type="entry name" value="Ecd"/>
</dbReference>
<evidence type="ECO:0000313" key="1">
    <source>
        <dbReference type="EMBL" id="ORZ37659.1"/>
    </source>
</evidence>
<feature type="non-terminal residue" evidence="1">
    <location>
        <position position="1"/>
    </location>
</feature>
<reference evidence="1 2" key="1">
    <citation type="submission" date="2016-07" db="EMBL/GenBank/DDBJ databases">
        <title>Pervasive Adenine N6-methylation of Active Genes in Fungi.</title>
        <authorList>
            <consortium name="DOE Joint Genome Institute"/>
            <person name="Mondo S.J."/>
            <person name="Dannebaum R.O."/>
            <person name="Kuo R.C."/>
            <person name="Labutti K."/>
            <person name="Haridas S."/>
            <person name="Kuo A."/>
            <person name="Salamov A."/>
            <person name="Ahrendt S.R."/>
            <person name="Lipzen A."/>
            <person name="Sullivan W."/>
            <person name="Andreopoulos W.B."/>
            <person name="Clum A."/>
            <person name="Lindquist E."/>
            <person name="Daum C."/>
            <person name="Ramamoorthy G.K."/>
            <person name="Gryganskyi A."/>
            <person name="Culley D."/>
            <person name="Magnuson J.K."/>
            <person name="James T.Y."/>
            <person name="O'Malley M.A."/>
            <person name="Stajich J.E."/>
            <person name="Spatafora J.W."/>
            <person name="Visel A."/>
            <person name="Grigoriev I.V."/>
        </authorList>
    </citation>
    <scope>NUCLEOTIDE SEQUENCE [LARGE SCALE GENOMIC DNA]</scope>
    <source>
        <strain evidence="1 2">PL171</strain>
    </source>
</reference>